<dbReference type="Proteomes" id="UP001241377">
    <property type="component" value="Unassembled WGS sequence"/>
</dbReference>
<evidence type="ECO:0000313" key="1">
    <source>
        <dbReference type="EMBL" id="KAJ9111705.1"/>
    </source>
</evidence>
<gene>
    <name evidence="1" type="ORF">QFC19_001065</name>
</gene>
<organism evidence="1 2">
    <name type="scientific">Naganishia cerealis</name>
    <dbReference type="NCBI Taxonomy" id="610337"/>
    <lineage>
        <taxon>Eukaryota</taxon>
        <taxon>Fungi</taxon>
        <taxon>Dikarya</taxon>
        <taxon>Basidiomycota</taxon>
        <taxon>Agaricomycotina</taxon>
        <taxon>Tremellomycetes</taxon>
        <taxon>Filobasidiales</taxon>
        <taxon>Filobasidiaceae</taxon>
        <taxon>Naganishia</taxon>
    </lineage>
</organism>
<keyword evidence="2" id="KW-1185">Reference proteome</keyword>
<reference evidence="1" key="1">
    <citation type="submission" date="2023-04" db="EMBL/GenBank/DDBJ databases">
        <title>Draft Genome sequencing of Naganishia species isolated from polar environments using Oxford Nanopore Technology.</title>
        <authorList>
            <person name="Leo P."/>
            <person name="Venkateswaran K."/>
        </authorList>
    </citation>
    <scope>NUCLEOTIDE SEQUENCE</scope>
    <source>
        <strain evidence="1">MNA-CCFEE 5261</strain>
    </source>
</reference>
<name>A0ACC2WKJ3_9TREE</name>
<protein>
    <submittedName>
        <fullName evidence="1">Uncharacterized protein</fullName>
    </submittedName>
</protein>
<comment type="caution">
    <text evidence="1">The sequence shown here is derived from an EMBL/GenBank/DDBJ whole genome shotgun (WGS) entry which is preliminary data.</text>
</comment>
<sequence>MDTMTLITQYYFQEVLAICDLLTALIRTAALEVHDPDDIVQTKDEEGTMDVETRKARVKGITQDVLAQVVGDDPSAFMQRLFMDFAKAAQTSATMKHGKDVAKEWAFHYLQVQTALLEALFIYVFWNSTSIMKADLSVGLIQGVLGSAFGAHQVNQRLIDMLPRTDTAFYLDKIQGLLGLVCIEASGLSSLQNGAIQMSDLSLTNIEEADPAQLHLLQSRTHIAKLHQSLGEASSDCTSREPFPLVLLSWASILSQLPEHLQPEDQDIQDVPTFQRVATAALTPEFNIFERWSRMQSGALLRRPEYGAEDEADSVSYKETFHALLMALSTLVRASYVKNLDGLLEVWATLFGNGTSSSTAALCNLFWENAADHSSKGEILEAVNFPLYPLQSIKLLQSLSGMGSQEVPDDSWDPEEAGKSAKFSYQWLNNSRYLTLVLPEAEDVDDNFRRVQEDNGSYARFNRTDIELPGGLIIPSGSRGIELNRVNDKPIIIKWATSINGWRVLLSLMREAAGLDSTSRYRWADFGISVAPDALLAAGLSFISRLLVADSSLGRDLLDLNEKSTKDIIDIVFWAIGNRQIASSRDPLHSTMVSSALELATSFIGIRSRRLWMEIQQAGFFPANMQASKSAIAQIIIEKEAKSGDYSSTLCILRLILAMTCNTIKGQFETDYRYVHGKSDFLAAVIRFMHQNIWARYAAWRYSHLTHRAEIGVLLCDIYDKIASGPTFLASFTLDQTLHPLTSVNSVVLDTLIQNPSPFDFDPLFQILTQAKRLLDTLHRRNRQAEIFAIEKTLSHGLTLATSLIRVASQIYRSGTGLPTILSMVFSATAEADAKEHYHLINIVFDYIFSSSFQFSTATAAASLLNQLAAIPSAEDGSLSLLPCLREPRKISRELQSVLRDVTRPLALRQGLWSLLVTASQYQTGFASLCLDPRSIFIYGPGSSDDAPVDTILRDVINIIVDWKTYWESETTSLLLPMRIMEIIYTEHPQIAAVATCGDLAKLWDGIYEMAAEPQSTAPLISMQLLNDEDDKSALVKDVVRYSTRRRIRSSAIRIFGAILERLEPGERAESRDASEKAAYRLLSNAEDYRLIVAEAGQNSCQPLAMDIDAIASAIEEVTLATTVAKQLAVVNLYWSEMKADTSFSAAVNLLTNNAIAFAAQSSISLSAAQAVQGIILETSREDRAGDFMLAVQMERYHIIESLLQTVWRGEWTSEASWLTDCVEALSVLCDHSIFSPTILAKNSTAYLQTTILDSSVYLLSIAHSSAAWDDNKVLTRSRPALRRIAAFVTEILSDIMLTLTTAATPISLENAEKVNAIYDMFTCDERLFGILVHILDEHGIVKRSCEIMSQLDLSTASNGDHYRIHRILLELHRVVGQIAIGAGRLSAADTLWTYSASSLVEIASTQRIGGTDMLELQSLWSSMLSNIALMLRNLPYITQIVTAEVLPFLNRVNSRIHSAMEWELHGESSLAGLSELTALLEILQSVVAVAADDVEVKMSLLNDYAMLLLRLLRSVTNAINKPNLVHTYLEHGIDGELGLTAETLTAVIDNETLSIIHALIAAADNASAVKILLDMDSALQDIDLSQFKKMAATRGEPRRVFGLPVLSEEIVKENITRTREYGLIVTVVQAVTRHMRDLAEEQVEKMEAERKKADNSTDSSPAIVEEKQIKAGRRRARQDLRVSHP</sequence>
<dbReference type="EMBL" id="JASBWR010000007">
    <property type="protein sequence ID" value="KAJ9111705.1"/>
    <property type="molecule type" value="Genomic_DNA"/>
</dbReference>
<evidence type="ECO:0000313" key="2">
    <source>
        <dbReference type="Proteomes" id="UP001241377"/>
    </source>
</evidence>
<proteinExistence type="predicted"/>
<accession>A0ACC2WKJ3</accession>